<dbReference type="STRING" id="106549.A0A540N7N5"/>
<reference evidence="4 5" key="1">
    <citation type="journal article" date="2019" name="G3 (Bethesda)">
        <title>Sequencing of a Wild Apple (Malus baccata) Genome Unravels the Differences Between Cultivated and Wild Apple Species Regarding Disease Resistance and Cold Tolerance.</title>
        <authorList>
            <person name="Chen X."/>
        </authorList>
    </citation>
    <scope>NUCLEOTIDE SEQUENCE [LARGE SCALE GENOMIC DNA]</scope>
    <source>
        <strain evidence="5">cv. Shandingzi</strain>
        <tissue evidence="4">Leaves</tissue>
    </source>
</reference>
<dbReference type="Proteomes" id="UP000315295">
    <property type="component" value="Unassembled WGS sequence"/>
</dbReference>
<sequence>MSTEKKKIEDPAASASATEENKIEDPASSASNGEVFEIDRDITMQFQTVKSFFQDKGVGDMVMPVLNMHSAELVNIIDFYTKTQHLHRKVKHNEA</sequence>
<name>A0A540N7N5_MALBA</name>
<dbReference type="AlphaFoldDB" id="A0A540N7N5"/>
<dbReference type="InterPro" id="IPR016073">
    <property type="entry name" value="Skp1_comp_POZ"/>
</dbReference>
<dbReference type="Pfam" id="PF03931">
    <property type="entry name" value="Skp1_POZ"/>
    <property type="match status" value="1"/>
</dbReference>
<accession>A0A540N7N5</accession>
<proteinExistence type="predicted"/>
<dbReference type="Gene3D" id="3.30.710.10">
    <property type="entry name" value="Potassium Channel Kv1.1, Chain A"/>
    <property type="match status" value="1"/>
</dbReference>
<evidence type="ECO:0000256" key="1">
    <source>
        <dbReference type="ARBA" id="ARBA00004906"/>
    </source>
</evidence>
<protein>
    <recommendedName>
        <fullName evidence="3">SKP1 component POZ domain-containing protein</fullName>
    </recommendedName>
</protein>
<dbReference type="SUPFAM" id="SSF54695">
    <property type="entry name" value="POZ domain"/>
    <property type="match status" value="1"/>
</dbReference>
<keyword evidence="5" id="KW-1185">Reference proteome</keyword>
<evidence type="ECO:0000313" key="4">
    <source>
        <dbReference type="EMBL" id="TQE06500.1"/>
    </source>
</evidence>
<comment type="caution">
    <text evidence="4">The sequence shown here is derived from an EMBL/GenBank/DDBJ whole genome shotgun (WGS) entry which is preliminary data.</text>
</comment>
<evidence type="ECO:0000256" key="2">
    <source>
        <dbReference type="SAM" id="MobiDB-lite"/>
    </source>
</evidence>
<feature type="compositionally biased region" description="Basic and acidic residues" evidence="2">
    <location>
        <begin position="1"/>
        <end position="10"/>
    </location>
</feature>
<dbReference type="InterPro" id="IPR011333">
    <property type="entry name" value="SKP1/BTB/POZ_sf"/>
</dbReference>
<evidence type="ECO:0000259" key="3">
    <source>
        <dbReference type="Pfam" id="PF03931"/>
    </source>
</evidence>
<dbReference type="GO" id="GO:0006511">
    <property type="term" value="P:ubiquitin-dependent protein catabolic process"/>
    <property type="evidence" value="ECO:0007669"/>
    <property type="project" value="InterPro"/>
</dbReference>
<organism evidence="4 5">
    <name type="scientific">Malus baccata</name>
    <name type="common">Siberian crab apple</name>
    <name type="synonym">Pyrus baccata</name>
    <dbReference type="NCBI Taxonomy" id="106549"/>
    <lineage>
        <taxon>Eukaryota</taxon>
        <taxon>Viridiplantae</taxon>
        <taxon>Streptophyta</taxon>
        <taxon>Embryophyta</taxon>
        <taxon>Tracheophyta</taxon>
        <taxon>Spermatophyta</taxon>
        <taxon>Magnoliopsida</taxon>
        <taxon>eudicotyledons</taxon>
        <taxon>Gunneridae</taxon>
        <taxon>Pentapetalae</taxon>
        <taxon>rosids</taxon>
        <taxon>fabids</taxon>
        <taxon>Rosales</taxon>
        <taxon>Rosaceae</taxon>
        <taxon>Amygdaloideae</taxon>
        <taxon>Maleae</taxon>
        <taxon>Malus</taxon>
    </lineage>
</organism>
<feature type="domain" description="SKP1 component POZ" evidence="3">
    <location>
        <begin position="31"/>
        <end position="82"/>
    </location>
</feature>
<comment type="pathway">
    <text evidence="1">Protein modification; protein ubiquitination.</text>
</comment>
<gene>
    <name evidence="4" type="ORF">C1H46_007871</name>
</gene>
<feature type="region of interest" description="Disordered" evidence="2">
    <location>
        <begin position="1"/>
        <end position="34"/>
    </location>
</feature>
<dbReference type="EMBL" id="VIEB01000102">
    <property type="protein sequence ID" value="TQE06500.1"/>
    <property type="molecule type" value="Genomic_DNA"/>
</dbReference>
<evidence type="ECO:0000313" key="5">
    <source>
        <dbReference type="Proteomes" id="UP000315295"/>
    </source>
</evidence>